<feature type="domain" description="Signal transduction histidine kinase subgroup 3 dimerisation and phosphoacceptor" evidence="11">
    <location>
        <begin position="219"/>
        <end position="283"/>
    </location>
</feature>
<dbReference type="Proteomes" id="UP000199103">
    <property type="component" value="Chromosome I"/>
</dbReference>
<dbReference type="GO" id="GO:0046983">
    <property type="term" value="F:protein dimerization activity"/>
    <property type="evidence" value="ECO:0007669"/>
    <property type="project" value="InterPro"/>
</dbReference>
<dbReference type="Pfam" id="PF07730">
    <property type="entry name" value="HisKA_3"/>
    <property type="match status" value="1"/>
</dbReference>
<feature type="transmembrane region" description="Helical" evidence="9">
    <location>
        <begin position="168"/>
        <end position="187"/>
    </location>
</feature>
<organism evidence="12 13">
    <name type="scientific">Microlunatus soli</name>
    <dbReference type="NCBI Taxonomy" id="630515"/>
    <lineage>
        <taxon>Bacteria</taxon>
        <taxon>Bacillati</taxon>
        <taxon>Actinomycetota</taxon>
        <taxon>Actinomycetes</taxon>
        <taxon>Propionibacteriales</taxon>
        <taxon>Propionibacteriaceae</taxon>
        <taxon>Microlunatus</taxon>
    </lineage>
</organism>
<evidence type="ECO:0000256" key="8">
    <source>
        <dbReference type="ARBA" id="ARBA00023012"/>
    </source>
</evidence>
<keyword evidence="6 12" id="KW-0418">Kinase</keyword>
<comment type="catalytic activity">
    <reaction evidence="1">
        <text>ATP + protein L-histidine = ADP + protein N-phospho-L-histidine.</text>
        <dbReference type="EC" id="2.7.13.3"/>
    </reaction>
</comment>
<feature type="transmembrane region" description="Helical" evidence="9">
    <location>
        <begin position="61"/>
        <end position="79"/>
    </location>
</feature>
<dbReference type="GO" id="GO:0000155">
    <property type="term" value="F:phosphorelay sensor kinase activity"/>
    <property type="evidence" value="ECO:0007669"/>
    <property type="project" value="InterPro"/>
</dbReference>
<dbReference type="SUPFAM" id="SSF55874">
    <property type="entry name" value="ATPase domain of HSP90 chaperone/DNA topoisomerase II/histidine kinase"/>
    <property type="match status" value="1"/>
</dbReference>
<evidence type="ECO:0000256" key="7">
    <source>
        <dbReference type="ARBA" id="ARBA00022840"/>
    </source>
</evidence>
<dbReference type="InterPro" id="IPR003594">
    <property type="entry name" value="HATPase_dom"/>
</dbReference>
<sequence>MNAEPASPVRPAGPLPRPPGWIRRFAAAHPRIVDGLVVAICFAGELSVFGLPTSVDRPPVWSFPVVVVAAAVAGVALWFRRRFPVPSFVIVLLCSAPLLAAPIGALSMMLTASLYALSVYRSNRAGWIGLAAAFGATELVAVVTSLVESWPVLAEGSTWLTLFGRRQQVLFTTFAFLLAAVVIGMNVGGRKRYIAALVDHAEQLARDQEQRSELAVAAERSRIAREIHDIVAHSLSVMVRLADGADSVLESDVRQARTVLTEIGRTGRKSLTEMRRVLGVLSDGSDHGAALDPSPELGDLGTLIGVFRQTGLPIRYVTTGEPKVSAGVQLAVYRAVQETLTNALRYAVAPTEVNVEIDYTSGVTVTVTNDSAAPPMEIVGSGRGLIGLRERAALYGGAVRSEPIPGGGWIVVMTLPDAAQDG</sequence>
<evidence type="ECO:0000313" key="12">
    <source>
        <dbReference type="EMBL" id="SDS59612.1"/>
    </source>
</evidence>
<feature type="transmembrane region" description="Helical" evidence="9">
    <location>
        <begin position="88"/>
        <end position="115"/>
    </location>
</feature>
<dbReference type="InterPro" id="IPR011712">
    <property type="entry name" value="Sig_transdc_His_kin_sub3_dim/P"/>
</dbReference>
<dbReference type="RefSeq" id="WP_091524894.1">
    <property type="nucleotide sequence ID" value="NZ_LT629772.1"/>
</dbReference>
<evidence type="ECO:0000256" key="1">
    <source>
        <dbReference type="ARBA" id="ARBA00000085"/>
    </source>
</evidence>
<dbReference type="CDD" id="cd16917">
    <property type="entry name" value="HATPase_UhpB-NarQ-NarX-like"/>
    <property type="match status" value="1"/>
</dbReference>
<keyword evidence="13" id="KW-1185">Reference proteome</keyword>
<dbReference type="InterPro" id="IPR036890">
    <property type="entry name" value="HATPase_C_sf"/>
</dbReference>
<dbReference type="PANTHER" id="PTHR24421:SF10">
    <property type="entry name" value="NITRATE_NITRITE SENSOR PROTEIN NARQ"/>
    <property type="match status" value="1"/>
</dbReference>
<dbReference type="GO" id="GO:0016020">
    <property type="term" value="C:membrane"/>
    <property type="evidence" value="ECO:0007669"/>
    <property type="project" value="InterPro"/>
</dbReference>
<keyword evidence="9" id="KW-0812">Transmembrane</keyword>
<dbReference type="Gene3D" id="1.20.5.1930">
    <property type="match status" value="1"/>
</dbReference>
<keyword evidence="8" id="KW-0902">Two-component regulatory system</keyword>
<dbReference type="PANTHER" id="PTHR24421">
    <property type="entry name" value="NITRATE/NITRITE SENSOR PROTEIN NARX-RELATED"/>
    <property type="match status" value="1"/>
</dbReference>
<dbReference type="AlphaFoldDB" id="A0A1H1THA2"/>
<dbReference type="EMBL" id="LT629772">
    <property type="protein sequence ID" value="SDS59612.1"/>
    <property type="molecule type" value="Genomic_DNA"/>
</dbReference>
<keyword evidence="9" id="KW-0472">Membrane</keyword>
<feature type="transmembrane region" description="Helical" evidence="9">
    <location>
        <begin position="32"/>
        <end position="55"/>
    </location>
</feature>
<evidence type="ECO:0000313" key="13">
    <source>
        <dbReference type="Proteomes" id="UP000199103"/>
    </source>
</evidence>
<keyword evidence="4" id="KW-0808">Transferase</keyword>
<dbReference type="Pfam" id="PF02518">
    <property type="entry name" value="HATPase_c"/>
    <property type="match status" value="1"/>
</dbReference>
<reference evidence="12 13" key="1">
    <citation type="submission" date="2016-10" db="EMBL/GenBank/DDBJ databases">
        <authorList>
            <person name="de Groot N.N."/>
        </authorList>
    </citation>
    <scope>NUCLEOTIDE SEQUENCE [LARGE SCALE GENOMIC DNA]</scope>
    <source>
        <strain evidence="12 13">DSM 21800</strain>
    </source>
</reference>
<name>A0A1H1THA2_9ACTN</name>
<evidence type="ECO:0000256" key="4">
    <source>
        <dbReference type="ARBA" id="ARBA00022679"/>
    </source>
</evidence>
<feature type="transmembrane region" description="Helical" evidence="9">
    <location>
        <begin position="127"/>
        <end position="147"/>
    </location>
</feature>
<dbReference type="STRING" id="630515.SAMN04489812_2393"/>
<keyword evidence="7" id="KW-0067">ATP-binding</keyword>
<keyword evidence="9" id="KW-1133">Transmembrane helix</keyword>
<keyword evidence="3" id="KW-0597">Phosphoprotein</keyword>
<keyword evidence="5" id="KW-0547">Nucleotide-binding</keyword>
<gene>
    <name evidence="12" type="ORF">SAMN04489812_2393</name>
</gene>
<evidence type="ECO:0000256" key="2">
    <source>
        <dbReference type="ARBA" id="ARBA00012438"/>
    </source>
</evidence>
<proteinExistence type="predicted"/>
<dbReference type="InterPro" id="IPR050482">
    <property type="entry name" value="Sensor_HK_TwoCompSys"/>
</dbReference>
<accession>A0A1H1THA2</accession>
<evidence type="ECO:0000259" key="10">
    <source>
        <dbReference type="Pfam" id="PF02518"/>
    </source>
</evidence>
<dbReference type="OrthoDB" id="227596at2"/>
<feature type="domain" description="Histidine kinase/HSP90-like ATPase" evidence="10">
    <location>
        <begin position="328"/>
        <end position="417"/>
    </location>
</feature>
<dbReference type="EC" id="2.7.13.3" evidence="2"/>
<evidence type="ECO:0000259" key="11">
    <source>
        <dbReference type="Pfam" id="PF07730"/>
    </source>
</evidence>
<evidence type="ECO:0000256" key="5">
    <source>
        <dbReference type="ARBA" id="ARBA00022741"/>
    </source>
</evidence>
<evidence type="ECO:0000256" key="3">
    <source>
        <dbReference type="ARBA" id="ARBA00022553"/>
    </source>
</evidence>
<evidence type="ECO:0000256" key="6">
    <source>
        <dbReference type="ARBA" id="ARBA00022777"/>
    </source>
</evidence>
<dbReference type="Gene3D" id="3.30.565.10">
    <property type="entry name" value="Histidine kinase-like ATPase, C-terminal domain"/>
    <property type="match status" value="1"/>
</dbReference>
<dbReference type="GO" id="GO:0005524">
    <property type="term" value="F:ATP binding"/>
    <property type="evidence" value="ECO:0007669"/>
    <property type="project" value="UniProtKB-KW"/>
</dbReference>
<evidence type="ECO:0000256" key="9">
    <source>
        <dbReference type="SAM" id="Phobius"/>
    </source>
</evidence>
<protein>
    <recommendedName>
        <fullName evidence="2">histidine kinase</fullName>
        <ecNumber evidence="2">2.7.13.3</ecNumber>
    </recommendedName>
</protein>